<comment type="caution">
    <text evidence="3">The sequence shown here is derived from an EMBL/GenBank/DDBJ whole genome shotgun (WGS) entry which is preliminary data.</text>
</comment>
<feature type="region of interest" description="Disordered" evidence="1">
    <location>
        <begin position="18"/>
        <end position="59"/>
    </location>
</feature>
<evidence type="ECO:0000313" key="3">
    <source>
        <dbReference type="EMBL" id="GBP42947.1"/>
    </source>
</evidence>
<protein>
    <recommendedName>
        <fullName evidence="2">Mutator-like transposase domain-containing protein</fullName>
    </recommendedName>
</protein>
<proteinExistence type="predicted"/>
<organism evidence="3 4">
    <name type="scientific">Eumeta variegata</name>
    <name type="common">Bagworm moth</name>
    <name type="synonym">Eumeta japonica</name>
    <dbReference type="NCBI Taxonomy" id="151549"/>
    <lineage>
        <taxon>Eukaryota</taxon>
        <taxon>Metazoa</taxon>
        <taxon>Ecdysozoa</taxon>
        <taxon>Arthropoda</taxon>
        <taxon>Hexapoda</taxon>
        <taxon>Insecta</taxon>
        <taxon>Pterygota</taxon>
        <taxon>Neoptera</taxon>
        <taxon>Endopterygota</taxon>
        <taxon>Lepidoptera</taxon>
        <taxon>Glossata</taxon>
        <taxon>Ditrysia</taxon>
        <taxon>Tineoidea</taxon>
        <taxon>Psychidae</taxon>
        <taxon>Oiketicinae</taxon>
        <taxon>Eumeta</taxon>
    </lineage>
</organism>
<dbReference type="Proteomes" id="UP000299102">
    <property type="component" value="Unassembled WGS sequence"/>
</dbReference>
<dbReference type="InterPro" id="IPR049012">
    <property type="entry name" value="Mutator_transp_dom"/>
</dbReference>
<dbReference type="Pfam" id="PF20700">
    <property type="entry name" value="Mutator"/>
    <property type="match status" value="1"/>
</dbReference>
<dbReference type="AlphaFoldDB" id="A0A4C1VYN2"/>
<name>A0A4C1VYN2_EUMVA</name>
<reference evidence="3 4" key="1">
    <citation type="journal article" date="2019" name="Commun. Biol.">
        <title>The bagworm genome reveals a unique fibroin gene that provides high tensile strength.</title>
        <authorList>
            <person name="Kono N."/>
            <person name="Nakamura H."/>
            <person name="Ohtoshi R."/>
            <person name="Tomita M."/>
            <person name="Numata K."/>
            <person name="Arakawa K."/>
        </authorList>
    </citation>
    <scope>NUCLEOTIDE SEQUENCE [LARGE SCALE GENOMIC DNA]</scope>
</reference>
<accession>A0A4C1VYN2</accession>
<feature type="compositionally biased region" description="Polar residues" evidence="1">
    <location>
        <begin position="41"/>
        <end position="57"/>
    </location>
</feature>
<sequence length="449" mass="49733">MGNKKNKRKRARLRHIETVRDNGRKTAAKRWSEHNKDIDEATSTTSNALETSSQHSTMDCVDDENGMSAYMELRTVSPAYMPLRTVTPTPCENSLDDNIQPLVQLDTVLSTPSQEDESLILEEEFENSKSETISSDDPNNTKNVDINTAVCSGIVATGIGYSQLEEICSAMDVPIFTEKYFAKVQSQVYDDWEATAVEAMEEAAGREYDAAIAEGRVKDGIPVIDVYVDGAWCTRSYGNNYRALSGVAAIVGRRFGEVLFIGVKNKYCLICARAEKKGETPKEHVCYKNYEGSSSGMEAAIICEGFMKSIEMYGLIYGNVIGDGDSSTYSKIVAANPYPNHVKQNDYGESAAAPDMNEEEFKEAKTSFFERLKDLVKDRKSIEKQTVLQRDSICVGTISEMQKYIVLTGVVGTGNRYTVASKQRARECAIVTMYFASSQTVQRPAPVPL</sequence>
<evidence type="ECO:0000259" key="2">
    <source>
        <dbReference type="Pfam" id="PF20700"/>
    </source>
</evidence>
<dbReference type="OrthoDB" id="6155932at2759"/>
<keyword evidence="4" id="KW-1185">Reference proteome</keyword>
<dbReference type="EMBL" id="BGZK01000427">
    <property type="protein sequence ID" value="GBP42947.1"/>
    <property type="molecule type" value="Genomic_DNA"/>
</dbReference>
<evidence type="ECO:0000256" key="1">
    <source>
        <dbReference type="SAM" id="MobiDB-lite"/>
    </source>
</evidence>
<evidence type="ECO:0000313" key="4">
    <source>
        <dbReference type="Proteomes" id="UP000299102"/>
    </source>
</evidence>
<feature type="domain" description="Mutator-like transposase" evidence="2">
    <location>
        <begin position="125"/>
        <end position="342"/>
    </location>
</feature>
<feature type="compositionally biased region" description="Basic and acidic residues" evidence="1">
    <location>
        <begin position="18"/>
        <end position="39"/>
    </location>
</feature>
<gene>
    <name evidence="3" type="ORF">EVAR_96444_1</name>
</gene>